<evidence type="ECO:0000313" key="6">
    <source>
        <dbReference type="EMBL" id="EDQ84894.1"/>
    </source>
</evidence>
<dbReference type="RefSeq" id="XP_001750235.1">
    <property type="nucleotide sequence ID" value="XM_001750183.1"/>
</dbReference>
<dbReference type="EMBL" id="CH991579">
    <property type="protein sequence ID" value="EDQ84894.1"/>
    <property type="molecule type" value="Genomic_DNA"/>
</dbReference>
<accession>A9VC03</accession>
<evidence type="ECO:0000259" key="5">
    <source>
        <dbReference type="Pfam" id="PF14382"/>
    </source>
</evidence>
<dbReference type="SUPFAM" id="SSF50249">
    <property type="entry name" value="Nucleic acid-binding proteins"/>
    <property type="match status" value="1"/>
</dbReference>
<keyword evidence="2" id="KW-0963">Cytoplasm</keyword>
<dbReference type="SUPFAM" id="SSF110324">
    <property type="entry name" value="Ribosomal L27 protein-like"/>
    <property type="match status" value="1"/>
</dbReference>
<dbReference type="InParanoid" id="A9VC03"/>
<dbReference type="GO" id="GO:0005737">
    <property type="term" value="C:cytoplasm"/>
    <property type="evidence" value="ECO:0000318"/>
    <property type="project" value="GO_Central"/>
</dbReference>
<dbReference type="GO" id="GO:0005730">
    <property type="term" value="C:nucleolus"/>
    <property type="evidence" value="ECO:0007669"/>
    <property type="project" value="UniProtKB-SubCell"/>
</dbReference>
<dbReference type="Gene3D" id="2.40.50.100">
    <property type="match status" value="1"/>
</dbReference>
<dbReference type="AlphaFoldDB" id="A9VC03"/>
<dbReference type="Proteomes" id="UP000001357">
    <property type="component" value="Unassembled WGS sequence"/>
</dbReference>
<dbReference type="FunCoup" id="A9VC03">
    <property type="interactions" value="1356"/>
</dbReference>
<dbReference type="PANTHER" id="PTHR12686">
    <property type="entry name" value="3'-5' EXORIBONUCLEASE CSL4-RELATED"/>
    <property type="match status" value="1"/>
</dbReference>
<dbReference type="GO" id="GO:0000176">
    <property type="term" value="C:nuclear exosome (RNase complex)"/>
    <property type="evidence" value="ECO:0000318"/>
    <property type="project" value="GO_Central"/>
</dbReference>
<dbReference type="Pfam" id="PF14382">
    <property type="entry name" value="ECR1_N"/>
    <property type="match status" value="1"/>
</dbReference>
<dbReference type="InterPro" id="IPR039771">
    <property type="entry name" value="Csl4"/>
</dbReference>
<protein>
    <recommendedName>
        <fullName evidence="8">S1 motif domain-containing protein</fullName>
    </recommendedName>
</protein>
<dbReference type="OMA" id="PMVPVGW"/>
<dbReference type="GO" id="GO:0003723">
    <property type="term" value="F:RNA binding"/>
    <property type="evidence" value="ECO:0007669"/>
    <property type="project" value="InterPro"/>
</dbReference>
<gene>
    <name evidence="6" type="ORF">MONBRDRAFT_29746</name>
</gene>
<dbReference type="eggNOG" id="KOG3409">
    <property type="taxonomic scope" value="Eukaryota"/>
</dbReference>
<dbReference type="Gene3D" id="2.40.50.140">
    <property type="entry name" value="Nucleic acid-binding proteins"/>
    <property type="match status" value="1"/>
</dbReference>
<dbReference type="GO" id="GO:0006396">
    <property type="term" value="P:RNA processing"/>
    <property type="evidence" value="ECO:0007669"/>
    <property type="project" value="InterPro"/>
</dbReference>
<name>A9VC03_MONBE</name>
<keyword evidence="3" id="KW-0271">Exosome</keyword>
<dbReference type="STRING" id="81824.A9VC03"/>
<keyword evidence="7" id="KW-1185">Reference proteome</keyword>
<feature type="domain" description="Exosome complex component CSL4 C-terminal" evidence="4">
    <location>
        <begin position="113"/>
        <end position="151"/>
    </location>
</feature>
<dbReference type="GeneID" id="5895491"/>
<evidence type="ECO:0000256" key="3">
    <source>
        <dbReference type="ARBA" id="ARBA00022835"/>
    </source>
</evidence>
<dbReference type="PANTHER" id="PTHR12686:SF8">
    <property type="entry name" value="EXOSOME COMPLEX COMPONENT CSL4"/>
    <property type="match status" value="1"/>
</dbReference>
<dbReference type="Pfam" id="PF10447">
    <property type="entry name" value="EXOSC1"/>
    <property type="match status" value="1"/>
</dbReference>
<dbReference type="InterPro" id="IPR012340">
    <property type="entry name" value="NA-bd_OB-fold"/>
</dbReference>
<dbReference type="FunFam" id="2.40.50.140:FF:000198">
    <property type="entry name" value="Exosome complex component CSL4"/>
    <property type="match status" value="1"/>
</dbReference>
<comment type="subcellular location">
    <subcellularLocation>
        <location evidence="1">Nucleus</location>
        <location evidence="1">Nucleolus</location>
    </subcellularLocation>
</comment>
<dbReference type="InterPro" id="IPR025721">
    <property type="entry name" value="Exosome_cplx_N_dom"/>
</dbReference>
<reference evidence="6 7" key="1">
    <citation type="journal article" date="2008" name="Nature">
        <title>The genome of the choanoflagellate Monosiga brevicollis and the origin of metazoans.</title>
        <authorList>
            <consortium name="JGI Sequencing"/>
            <person name="King N."/>
            <person name="Westbrook M.J."/>
            <person name="Young S.L."/>
            <person name="Kuo A."/>
            <person name="Abedin M."/>
            <person name="Chapman J."/>
            <person name="Fairclough S."/>
            <person name="Hellsten U."/>
            <person name="Isogai Y."/>
            <person name="Letunic I."/>
            <person name="Marr M."/>
            <person name="Pincus D."/>
            <person name="Putnam N."/>
            <person name="Rokas A."/>
            <person name="Wright K.J."/>
            <person name="Zuzow R."/>
            <person name="Dirks W."/>
            <person name="Good M."/>
            <person name="Goodstein D."/>
            <person name="Lemons D."/>
            <person name="Li W."/>
            <person name="Lyons J.B."/>
            <person name="Morris A."/>
            <person name="Nichols S."/>
            <person name="Richter D.J."/>
            <person name="Salamov A."/>
            <person name="Bork P."/>
            <person name="Lim W.A."/>
            <person name="Manning G."/>
            <person name="Miller W.T."/>
            <person name="McGinnis W."/>
            <person name="Shapiro H."/>
            <person name="Tjian R."/>
            <person name="Grigoriev I.V."/>
            <person name="Rokhsar D."/>
        </authorList>
    </citation>
    <scope>NUCLEOTIDE SEQUENCE [LARGE SCALE GENOMIC DNA]</scope>
    <source>
        <strain evidence="7">MX1 / ATCC 50154</strain>
    </source>
</reference>
<evidence type="ECO:0000256" key="1">
    <source>
        <dbReference type="ARBA" id="ARBA00004604"/>
    </source>
</evidence>
<feature type="domain" description="Exosome complex component N-terminal" evidence="5">
    <location>
        <begin position="14"/>
        <end position="50"/>
    </location>
</feature>
<evidence type="ECO:0008006" key="8">
    <source>
        <dbReference type="Google" id="ProtNLM"/>
    </source>
</evidence>
<proteinExistence type="predicted"/>
<evidence type="ECO:0000256" key="2">
    <source>
        <dbReference type="ARBA" id="ARBA00022490"/>
    </source>
</evidence>
<evidence type="ECO:0000313" key="7">
    <source>
        <dbReference type="Proteomes" id="UP000001357"/>
    </source>
</evidence>
<dbReference type="FunFam" id="2.40.50.100:FF:000131">
    <property type="entry name" value="Predicted protein"/>
    <property type="match status" value="1"/>
</dbReference>
<dbReference type="InterPro" id="IPR019495">
    <property type="entry name" value="EXOSC1_C"/>
</dbReference>
<dbReference type="CDD" id="cd05791">
    <property type="entry name" value="S1_CSL4"/>
    <property type="match status" value="1"/>
</dbReference>
<organism evidence="6 7">
    <name type="scientific">Monosiga brevicollis</name>
    <name type="common">Choanoflagellate</name>
    <dbReference type="NCBI Taxonomy" id="81824"/>
    <lineage>
        <taxon>Eukaryota</taxon>
        <taxon>Choanoflagellata</taxon>
        <taxon>Craspedida</taxon>
        <taxon>Salpingoecidae</taxon>
        <taxon>Monosiga</taxon>
    </lineage>
</organism>
<sequence length="204" mass="21705">MAAAELLCGGVDQVVLPGTRLAKADDYAAGEGTYVRHDRVCASLRGTVVIHTPEPSEDEDAAKVKAVLRVVRGGAVPSLMPSVGSTVTCKVTSINTQQARVVILCVDGKPVATRFSGIIRIQDIRALEKDKVEMHSSFRPNDVVLARVISLGDARSYYLSTAEDALGVIAARSEAGAPLIPTSWCEMTCQQSGLKELRKVAKTV</sequence>
<dbReference type="KEGG" id="mbr:MONBRDRAFT_29746"/>
<evidence type="ECO:0000259" key="4">
    <source>
        <dbReference type="Pfam" id="PF10447"/>
    </source>
</evidence>